<comment type="caution">
    <text evidence="2">The sequence shown here is derived from an EMBL/GenBank/DDBJ whole genome shotgun (WGS) entry which is preliminary data.</text>
</comment>
<feature type="region of interest" description="Disordered" evidence="1">
    <location>
        <begin position="178"/>
        <end position="236"/>
    </location>
</feature>
<evidence type="ECO:0008006" key="4">
    <source>
        <dbReference type="Google" id="ProtNLM"/>
    </source>
</evidence>
<feature type="compositionally biased region" description="Polar residues" evidence="1">
    <location>
        <begin position="191"/>
        <end position="202"/>
    </location>
</feature>
<dbReference type="OrthoDB" id="6768725at2759"/>
<reference evidence="2 3" key="1">
    <citation type="submission" date="2019-08" db="EMBL/GenBank/DDBJ databases">
        <title>The genome of the soybean aphid Biotype 1, its phylome, world population structure and adaptation to the North American continent.</title>
        <authorList>
            <person name="Giordano R."/>
            <person name="Donthu R.K."/>
            <person name="Hernandez A.G."/>
            <person name="Wright C.L."/>
            <person name="Zimin A.V."/>
        </authorList>
    </citation>
    <scope>NUCLEOTIDE SEQUENCE [LARGE SCALE GENOMIC DNA]</scope>
    <source>
        <tissue evidence="2">Whole aphids</tissue>
    </source>
</reference>
<sequence>MTQCVGRSGCRIHGGTFGNESLLKKTAAERQLQRLRKRKESTSSTTAQQSRRMDASTQTIAEKVPYYKISNIPWNKLQIPEFKNFLEKYTGKHIPDESTLRKNYLGPCYDNVIIAIREVIGNSDIWIAVDELTDTNGRYIANLIVGILKHDTPATIHGGTFGNESLLKKTAAERQLQRLRKRKESTSSTTAQQSRRMDASTQTIEEENIYSENESNSSEEETDKTNTTETQAGLNKNIEVEKLVEISINTKEDSDSTQRINREKPKEKSLLDTTVREDSNTGVEQRILGN</sequence>
<evidence type="ECO:0000313" key="3">
    <source>
        <dbReference type="Proteomes" id="UP000475862"/>
    </source>
</evidence>
<protein>
    <recommendedName>
        <fullName evidence="4">DUF659 domain-containing protein</fullName>
    </recommendedName>
</protein>
<feature type="region of interest" description="Disordered" evidence="1">
    <location>
        <begin position="34"/>
        <end position="55"/>
    </location>
</feature>
<name>A0A6G0TLP0_APHGL</name>
<dbReference type="EMBL" id="VYZN01000030">
    <property type="protein sequence ID" value="KAE9534007.1"/>
    <property type="molecule type" value="Genomic_DNA"/>
</dbReference>
<keyword evidence="3" id="KW-1185">Reference proteome</keyword>
<gene>
    <name evidence="2" type="ORF">AGLY_008743</name>
</gene>
<evidence type="ECO:0000313" key="2">
    <source>
        <dbReference type="EMBL" id="KAE9534007.1"/>
    </source>
</evidence>
<dbReference type="AlphaFoldDB" id="A0A6G0TLP0"/>
<dbReference type="Proteomes" id="UP000475862">
    <property type="component" value="Unassembled WGS sequence"/>
</dbReference>
<proteinExistence type="predicted"/>
<evidence type="ECO:0000256" key="1">
    <source>
        <dbReference type="SAM" id="MobiDB-lite"/>
    </source>
</evidence>
<feature type="region of interest" description="Disordered" evidence="1">
    <location>
        <begin position="249"/>
        <end position="269"/>
    </location>
</feature>
<accession>A0A6G0TLP0</accession>
<organism evidence="2 3">
    <name type="scientific">Aphis glycines</name>
    <name type="common">Soybean aphid</name>
    <dbReference type="NCBI Taxonomy" id="307491"/>
    <lineage>
        <taxon>Eukaryota</taxon>
        <taxon>Metazoa</taxon>
        <taxon>Ecdysozoa</taxon>
        <taxon>Arthropoda</taxon>
        <taxon>Hexapoda</taxon>
        <taxon>Insecta</taxon>
        <taxon>Pterygota</taxon>
        <taxon>Neoptera</taxon>
        <taxon>Paraneoptera</taxon>
        <taxon>Hemiptera</taxon>
        <taxon>Sternorrhyncha</taxon>
        <taxon>Aphidomorpha</taxon>
        <taxon>Aphidoidea</taxon>
        <taxon>Aphididae</taxon>
        <taxon>Aphidini</taxon>
        <taxon>Aphis</taxon>
        <taxon>Aphis</taxon>
    </lineage>
</organism>